<dbReference type="InterPro" id="IPR013083">
    <property type="entry name" value="Znf_RING/FYVE/PHD"/>
</dbReference>
<feature type="compositionally biased region" description="Basic and acidic residues" evidence="2">
    <location>
        <begin position="35"/>
        <end position="48"/>
    </location>
</feature>
<dbReference type="GO" id="GO:0008270">
    <property type="term" value="F:zinc ion binding"/>
    <property type="evidence" value="ECO:0007669"/>
    <property type="project" value="UniProtKB-KW"/>
</dbReference>
<dbReference type="GO" id="GO:0061630">
    <property type="term" value="F:ubiquitin protein ligase activity"/>
    <property type="evidence" value="ECO:0007669"/>
    <property type="project" value="InterPro"/>
</dbReference>
<dbReference type="Pfam" id="PF13639">
    <property type="entry name" value="zf-RING_2"/>
    <property type="match status" value="1"/>
</dbReference>
<evidence type="ECO:0000313" key="6">
    <source>
        <dbReference type="Proteomes" id="UP000305948"/>
    </source>
</evidence>
<dbReference type="PROSITE" id="PS50966">
    <property type="entry name" value="ZF_SWIM"/>
    <property type="match status" value="1"/>
</dbReference>
<dbReference type="PANTHER" id="PTHR21540">
    <property type="entry name" value="RING FINGER AND SWIM DOMAIN-CONTAINING PROTEIN 2"/>
    <property type="match status" value="1"/>
</dbReference>
<keyword evidence="1" id="KW-0479">Metal-binding</keyword>
<keyword evidence="6" id="KW-1185">Reference proteome</keyword>
<dbReference type="PROSITE" id="PS50089">
    <property type="entry name" value="ZF_RING_2"/>
    <property type="match status" value="1"/>
</dbReference>
<dbReference type="EMBL" id="ML213528">
    <property type="protein sequence ID" value="TFK46618.1"/>
    <property type="molecule type" value="Genomic_DNA"/>
</dbReference>
<accession>A0A5C3MS76</accession>
<dbReference type="SUPFAM" id="SSF57850">
    <property type="entry name" value="RING/U-box"/>
    <property type="match status" value="1"/>
</dbReference>
<dbReference type="AlphaFoldDB" id="A0A5C3MS76"/>
<dbReference type="InterPro" id="IPR039903">
    <property type="entry name" value="Zswim2"/>
</dbReference>
<protein>
    <recommendedName>
        <fullName evidence="7">SWIM-type domain-containing protein</fullName>
    </recommendedName>
</protein>
<dbReference type="Pfam" id="PF04434">
    <property type="entry name" value="SWIM"/>
    <property type="match status" value="1"/>
</dbReference>
<sequence length="301" mass="33895">MGSKRHLEDYPVMPAAGPSTNPSKAPPAKRQRKKKDAEAPIPEKREARFKSKCPQAILERVDRVAAQRFFMIDRKRDGDELHEEFNVLGSTGNVYTVVIDKRPSCNCPDFGKGNHCKHILFIFMKVLQVPYESSHWYQKALLSTELAEIFAQAPLAPNSVAHPHIRDAYARATGKKLASTSAAPNQKRRMPSEEDDCPICYENMHKEDVKKLAFCESCGNGLHLQCFQQWARSKVKPDCVFCRAEWVVPGPAGAKAGRSAEGYVNLAGVAGLSPQRDTSSYYHGPRRGQRYYGYQNYEELF</sequence>
<dbReference type="PANTHER" id="PTHR21540:SF0">
    <property type="entry name" value="PHD FAMILY PROTEIN"/>
    <property type="match status" value="1"/>
</dbReference>
<dbReference type="OrthoDB" id="2122982at2759"/>
<evidence type="ECO:0008006" key="7">
    <source>
        <dbReference type="Google" id="ProtNLM"/>
    </source>
</evidence>
<feature type="domain" description="RING-type" evidence="3">
    <location>
        <begin position="197"/>
        <end position="243"/>
    </location>
</feature>
<gene>
    <name evidence="5" type="ORF">OE88DRAFT_1667229</name>
</gene>
<feature type="region of interest" description="Disordered" evidence="2">
    <location>
        <begin position="1"/>
        <end position="48"/>
    </location>
</feature>
<dbReference type="InterPro" id="IPR007527">
    <property type="entry name" value="Znf_SWIM"/>
</dbReference>
<keyword evidence="1" id="KW-0863">Zinc-finger</keyword>
<feature type="domain" description="SWIM-type" evidence="4">
    <location>
        <begin position="95"/>
        <end position="127"/>
    </location>
</feature>
<dbReference type="Gene3D" id="3.30.40.10">
    <property type="entry name" value="Zinc/RING finger domain, C3HC4 (zinc finger)"/>
    <property type="match status" value="1"/>
</dbReference>
<evidence type="ECO:0000259" key="4">
    <source>
        <dbReference type="PROSITE" id="PS50966"/>
    </source>
</evidence>
<organism evidence="5 6">
    <name type="scientific">Heliocybe sulcata</name>
    <dbReference type="NCBI Taxonomy" id="5364"/>
    <lineage>
        <taxon>Eukaryota</taxon>
        <taxon>Fungi</taxon>
        <taxon>Dikarya</taxon>
        <taxon>Basidiomycota</taxon>
        <taxon>Agaricomycotina</taxon>
        <taxon>Agaricomycetes</taxon>
        <taxon>Gloeophyllales</taxon>
        <taxon>Gloeophyllaceae</taxon>
        <taxon>Heliocybe</taxon>
    </lineage>
</organism>
<evidence type="ECO:0000259" key="3">
    <source>
        <dbReference type="PROSITE" id="PS50089"/>
    </source>
</evidence>
<dbReference type="STRING" id="5364.A0A5C3MS76"/>
<dbReference type="InterPro" id="IPR001841">
    <property type="entry name" value="Znf_RING"/>
</dbReference>
<dbReference type="Proteomes" id="UP000305948">
    <property type="component" value="Unassembled WGS sequence"/>
</dbReference>
<name>A0A5C3MS76_9AGAM</name>
<proteinExistence type="predicted"/>
<reference evidence="5 6" key="1">
    <citation type="journal article" date="2019" name="Nat. Ecol. Evol.">
        <title>Megaphylogeny resolves global patterns of mushroom evolution.</title>
        <authorList>
            <person name="Varga T."/>
            <person name="Krizsan K."/>
            <person name="Foldi C."/>
            <person name="Dima B."/>
            <person name="Sanchez-Garcia M."/>
            <person name="Sanchez-Ramirez S."/>
            <person name="Szollosi G.J."/>
            <person name="Szarkandi J.G."/>
            <person name="Papp V."/>
            <person name="Albert L."/>
            <person name="Andreopoulos W."/>
            <person name="Angelini C."/>
            <person name="Antonin V."/>
            <person name="Barry K.W."/>
            <person name="Bougher N.L."/>
            <person name="Buchanan P."/>
            <person name="Buyck B."/>
            <person name="Bense V."/>
            <person name="Catcheside P."/>
            <person name="Chovatia M."/>
            <person name="Cooper J."/>
            <person name="Damon W."/>
            <person name="Desjardin D."/>
            <person name="Finy P."/>
            <person name="Geml J."/>
            <person name="Haridas S."/>
            <person name="Hughes K."/>
            <person name="Justo A."/>
            <person name="Karasinski D."/>
            <person name="Kautmanova I."/>
            <person name="Kiss B."/>
            <person name="Kocsube S."/>
            <person name="Kotiranta H."/>
            <person name="LaButti K.M."/>
            <person name="Lechner B.E."/>
            <person name="Liimatainen K."/>
            <person name="Lipzen A."/>
            <person name="Lukacs Z."/>
            <person name="Mihaltcheva S."/>
            <person name="Morgado L.N."/>
            <person name="Niskanen T."/>
            <person name="Noordeloos M.E."/>
            <person name="Ohm R.A."/>
            <person name="Ortiz-Santana B."/>
            <person name="Ovrebo C."/>
            <person name="Racz N."/>
            <person name="Riley R."/>
            <person name="Savchenko A."/>
            <person name="Shiryaev A."/>
            <person name="Soop K."/>
            <person name="Spirin V."/>
            <person name="Szebenyi C."/>
            <person name="Tomsovsky M."/>
            <person name="Tulloss R.E."/>
            <person name="Uehling J."/>
            <person name="Grigoriev I.V."/>
            <person name="Vagvolgyi C."/>
            <person name="Papp T."/>
            <person name="Martin F.M."/>
            <person name="Miettinen O."/>
            <person name="Hibbett D.S."/>
            <person name="Nagy L.G."/>
        </authorList>
    </citation>
    <scope>NUCLEOTIDE SEQUENCE [LARGE SCALE GENOMIC DNA]</scope>
    <source>
        <strain evidence="5 6">OMC1185</strain>
    </source>
</reference>
<evidence type="ECO:0000256" key="2">
    <source>
        <dbReference type="SAM" id="MobiDB-lite"/>
    </source>
</evidence>
<evidence type="ECO:0000313" key="5">
    <source>
        <dbReference type="EMBL" id="TFK46618.1"/>
    </source>
</evidence>
<keyword evidence="1" id="KW-0862">Zinc</keyword>
<evidence type="ECO:0000256" key="1">
    <source>
        <dbReference type="PROSITE-ProRule" id="PRU00175"/>
    </source>
</evidence>